<evidence type="ECO:0000256" key="4">
    <source>
        <dbReference type="SAM" id="MobiDB-lite"/>
    </source>
</evidence>
<dbReference type="Pfam" id="PF00400">
    <property type="entry name" value="WD40"/>
    <property type="match status" value="1"/>
</dbReference>
<gene>
    <name evidence="5" type="ORF">WR25_05356</name>
</gene>
<feature type="region of interest" description="Disordered" evidence="4">
    <location>
        <begin position="1"/>
        <end position="46"/>
    </location>
</feature>
<keyword evidence="1 3" id="KW-0853">WD repeat</keyword>
<sequence>MISDEKQGSSDRLLDAEEKGEGMEVDVQEDGQKLQQREEKKDRKGTALRVETGLRVPFVCRWMNDPRVFHRYGQNQRQQQYAGLFGLDIANEQEQLYQKDVLGHTGCVNSIEFNPAEDILASGGDDMRVLLWRVTDLMCDKQPKPLQTMQQKHNSNIFAHQFSTDGREVYSGGNDGIFLAHDIETNIVLDRIDFDGSGDKNGYAVYNISANKALINYCLLVAFISQFYSGQYNPAYTSLFAIAAGPNGLLIYDLRNPKKPLMDSKFFSGLADQQTIYAGWNPTGTGLAALISHKEPVYIDLVESRAVRLCDETYSNQHTIKSLEFINDRQIITGSDHFQLFLWDIPEGDGKQKTEGIFSMQTVRSASSILKGHRSIANHVRYSDRNKLLVSCGVEKLIKKENELFECWHSIEMFGSYLKPRLRRLMENDERTSGRTRGRREDSVEEDLGMLLYFDELVMESNNLYGMPEVIDMTSDDDELNEHRIFFMQPGMYSSSSSEDDDEMEGDGESGDMDSEESSSEDDGEEGSSANRGNRDEEEDAVIAEIRKRRRALKDRLRALMAEGSNGSSSSSDVPSTGSSDSREDEEARSSSDEREPISSYPINSDQP</sequence>
<dbReference type="PROSITE" id="PS50082">
    <property type="entry name" value="WD_REPEATS_2"/>
    <property type="match status" value="1"/>
</dbReference>
<evidence type="ECO:0000256" key="1">
    <source>
        <dbReference type="ARBA" id="ARBA00022574"/>
    </source>
</evidence>
<dbReference type="PANTHER" id="PTHR15574">
    <property type="entry name" value="WD REPEAT DOMAIN-CONTAINING FAMILY"/>
    <property type="match status" value="1"/>
</dbReference>
<dbReference type="STRING" id="2018661.A0A2A2KA89"/>
<dbReference type="EMBL" id="LIAE01009215">
    <property type="protein sequence ID" value="PAV70719.1"/>
    <property type="molecule type" value="Genomic_DNA"/>
</dbReference>
<dbReference type="InterPro" id="IPR001680">
    <property type="entry name" value="WD40_rpt"/>
</dbReference>
<feature type="region of interest" description="Disordered" evidence="4">
    <location>
        <begin position="557"/>
        <end position="608"/>
    </location>
</feature>
<accession>A0A2A2KA89</accession>
<dbReference type="Gene3D" id="2.130.10.10">
    <property type="entry name" value="YVTN repeat-like/Quinoprotein amine dehydrogenase"/>
    <property type="match status" value="2"/>
</dbReference>
<keyword evidence="6" id="KW-1185">Reference proteome</keyword>
<feature type="compositionally biased region" description="Basic and acidic residues" evidence="4">
    <location>
        <begin position="1"/>
        <end position="22"/>
    </location>
</feature>
<feature type="repeat" description="WD" evidence="3">
    <location>
        <begin position="101"/>
        <end position="134"/>
    </location>
</feature>
<feature type="compositionally biased region" description="Acidic residues" evidence="4">
    <location>
        <begin position="498"/>
        <end position="526"/>
    </location>
</feature>
<proteinExistence type="predicted"/>
<dbReference type="InterPro" id="IPR036322">
    <property type="entry name" value="WD40_repeat_dom_sf"/>
</dbReference>
<dbReference type="SUPFAM" id="SSF50978">
    <property type="entry name" value="WD40 repeat-like"/>
    <property type="match status" value="1"/>
</dbReference>
<dbReference type="InterPro" id="IPR015943">
    <property type="entry name" value="WD40/YVTN_repeat-like_dom_sf"/>
</dbReference>
<dbReference type="PROSITE" id="PS50294">
    <property type="entry name" value="WD_REPEATS_REGION"/>
    <property type="match status" value="1"/>
</dbReference>
<dbReference type="GO" id="GO:0045717">
    <property type="term" value="P:negative regulation of fatty acid biosynthetic process"/>
    <property type="evidence" value="ECO:0007669"/>
    <property type="project" value="TreeGrafter"/>
</dbReference>
<evidence type="ECO:0000313" key="6">
    <source>
        <dbReference type="Proteomes" id="UP000218231"/>
    </source>
</evidence>
<dbReference type="InterPro" id="IPR045151">
    <property type="entry name" value="DCAF8"/>
</dbReference>
<evidence type="ECO:0000313" key="5">
    <source>
        <dbReference type="EMBL" id="PAV70719.1"/>
    </source>
</evidence>
<evidence type="ECO:0000256" key="3">
    <source>
        <dbReference type="PROSITE-ProRule" id="PRU00221"/>
    </source>
</evidence>
<feature type="region of interest" description="Disordered" evidence="4">
    <location>
        <begin position="490"/>
        <end position="543"/>
    </location>
</feature>
<feature type="compositionally biased region" description="Basic and acidic residues" evidence="4">
    <location>
        <begin position="30"/>
        <end position="45"/>
    </location>
</feature>
<evidence type="ECO:0000256" key="2">
    <source>
        <dbReference type="ARBA" id="ARBA00022737"/>
    </source>
</evidence>
<reference evidence="5 6" key="1">
    <citation type="journal article" date="2017" name="Curr. Biol.">
        <title>Genome architecture and evolution of a unichromosomal asexual nematode.</title>
        <authorList>
            <person name="Fradin H."/>
            <person name="Zegar C."/>
            <person name="Gutwein M."/>
            <person name="Lucas J."/>
            <person name="Kovtun M."/>
            <person name="Corcoran D."/>
            <person name="Baugh L.R."/>
            <person name="Kiontke K."/>
            <person name="Gunsalus K."/>
            <person name="Fitch D.H."/>
            <person name="Piano F."/>
        </authorList>
    </citation>
    <scope>NUCLEOTIDE SEQUENCE [LARGE SCALE GENOMIC DNA]</scope>
    <source>
        <strain evidence="5">PF1309</strain>
    </source>
</reference>
<dbReference type="SMART" id="SM00320">
    <property type="entry name" value="WD40"/>
    <property type="match status" value="4"/>
</dbReference>
<dbReference type="GO" id="GO:0080008">
    <property type="term" value="C:Cul4-RING E3 ubiquitin ligase complex"/>
    <property type="evidence" value="ECO:0007669"/>
    <property type="project" value="TreeGrafter"/>
</dbReference>
<protein>
    <submittedName>
        <fullName evidence="5">Uncharacterized protein</fullName>
    </submittedName>
</protein>
<keyword evidence="2" id="KW-0677">Repeat</keyword>
<dbReference type="GO" id="GO:0005737">
    <property type="term" value="C:cytoplasm"/>
    <property type="evidence" value="ECO:0007669"/>
    <property type="project" value="TreeGrafter"/>
</dbReference>
<dbReference type="OrthoDB" id="4869960at2759"/>
<comment type="caution">
    <text evidence="5">The sequence shown here is derived from an EMBL/GenBank/DDBJ whole genome shotgun (WGS) entry which is preliminary data.</text>
</comment>
<name>A0A2A2KA89_9BILA</name>
<organism evidence="5 6">
    <name type="scientific">Diploscapter pachys</name>
    <dbReference type="NCBI Taxonomy" id="2018661"/>
    <lineage>
        <taxon>Eukaryota</taxon>
        <taxon>Metazoa</taxon>
        <taxon>Ecdysozoa</taxon>
        <taxon>Nematoda</taxon>
        <taxon>Chromadorea</taxon>
        <taxon>Rhabditida</taxon>
        <taxon>Rhabditina</taxon>
        <taxon>Rhabditomorpha</taxon>
        <taxon>Rhabditoidea</taxon>
        <taxon>Rhabditidae</taxon>
        <taxon>Diploscapter</taxon>
    </lineage>
</organism>
<feature type="compositionally biased region" description="Basic and acidic residues" evidence="4">
    <location>
        <begin position="586"/>
        <end position="597"/>
    </location>
</feature>
<dbReference type="PANTHER" id="PTHR15574:SF43">
    <property type="entry name" value="DDB1- AND CUL4-ASSOCIATED FACTOR 5"/>
    <property type="match status" value="1"/>
</dbReference>
<dbReference type="Proteomes" id="UP000218231">
    <property type="component" value="Unassembled WGS sequence"/>
</dbReference>
<dbReference type="AlphaFoldDB" id="A0A2A2KA89"/>
<feature type="compositionally biased region" description="Low complexity" evidence="4">
    <location>
        <begin position="564"/>
        <end position="580"/>
    </location>
</feature>